<proteinExistence type="predicted"/>
<accession>X1VLU6</accession>
<reference evidence="1" key="1">
    <citation type="journal article" date="2014" name="Front. Microbiol.">
        <title>High frequency of phylogenetically diverse reductive dehalogenase-homologous genes in deep subseafloor sedimentary metagenomes.</title>
        <authorList>
            <person name="Kawai M."/>
            <person name="Futagami T."/>
            <person name="Toyoda A."/>
            <person name="Takaki Y."/>
            <person name="Nishi S."/>
            <person name="Hori S."/>
            <person name="Arai W."/>
            <person name="Tsubouchi T."/>
            <person name="Morono Y."/>
            <person name="Uchiyama I."/>
            <person name="Ito T."/>
            <person name="Fujiyama A."/>
            <person name="Inagaki F."/>
            <person name="Takami H."/>
        </authorList>
    </citation>
    <scope>NUCLEOTIDE SEQUENCE</scope>
    <source>
        <strain evidence="1">Expedition CK06-06</strain>
    </source>
</reference>
<name>X1VLU6_9ZZZZ</name>
<evidence type="ECO:0000313" key="1">
    <source>
        <dbReference type="EMBL" id="GAJ20402.1"/>
    </source>
</evidence>
<dbReference type="EMBL" id="BARW01043508">
    <property type="protein sequence ID" value="GAJ20402.1"/>
    <property type="molecule type" value="Genomic_DNA"/>
</dbReference>
<dbReference type="AlphaFoldDB" id="X1VLU6"/>
<sequence length="32" mass="3634">WNGTSWDFTTPNTGYAVWIEDVGRQKNFNGTA</sequence>
<comment type="caution">
    <text evidence="1">The sequence shown here is derived from an EMBL/GenBank/DDBJ whole genome shotgun (WGS) entry which is preliminary data.</text>
</comment>
<gene>
    <name evidence="1" type="ORF">S12H4_63664</name>
</gene>
<protein>
    <submittedName>
        <fullName evidence="1">Uncharacterized protein</fullName>
    </submittedName>
</protein>
<organism evidence="1">
    <name type="scientific">marine sediment metagenome</name>
    <dbReference type="NCBI Taxonomy" id="412755"/>
    <lineage>
        <taxon>unclassified sequences</taxon>
        <taxon>metagenomes</taxon>
        <taxon>ecological metagenomes</taxon>
    </lineage>
</organism>
<feature type="non-terminal residue" evidence="1">
    <location>
        <position position="1"/>
    </location>
</feature>
<feature type="non-terminal residue" evidence="1">
    <location>
        <position position="32"/>
    </location>
</feature>